<accession>A0A6J6W8V0</accession>
<protein>
    <submittedName>
        <fullName evidence="4">Unannotated protein</fullName>
    </submittedName>
</protein>
<name>A0A6J6W8V0_9ZZZZ</name>
<evidence type="ECO:0000313" key="4">
    <source>
        <dbReference type="EMBL" id="CAB4781542.1"/>
    </source>
</evidence>
<feature type="transmembrane region" description="Helical" evidence="1">
    <location>
        <begin position="6"/>
        <end position="29"/>
    </location>
</feature>
<sequence>MPKSDVIISLVSVFIGSAITFAVTYFGIFKTEKFAKLEKSRERVGTALLQSSKLLDTFTSYKPKLLYQSSFGLKIEPESKIRISRAIEIYDEAKYLQYLLPPLLRKRWDMMLVLISEFQNLDQIDDIRKNRALCDVQNYIQYVRESLLDYLDEKQVRTELKRPYLQRESVENWVDDSKDI</sequence>
<dbReference type="EMBL" id="CAESAE010000002">
    <property type="protein sequence ID" value="CAB4334099.1"/>
    <property type="molecule type" value="Genomic_DNA"/>
</dbReference>
<dbReference type="AlphaFoldDB" id="A0A6J6W8V0"/>
<reference evidence="4" key="1">
    <citation type="submission" date="2020-05" db="EMBL/GenBank/DDBJ databases">
        <authorList>
            <person name="Chiriac C."/>
            <person name="Salcher M."/>
            <person name="Ghai R."/>
            <person name="Kavagutti S V."/>
        </authorList>
    </citation>
    <scope>NUCLEOTIDE SEQUENCE</scope>
</reference>
<keyword evidence="1" id="KW-0812">Transmembrane</keyword>
<evidence type="ECO:0000256" key="1">
    <source>
        <dbReference type="SAM" id="Phobius"/>
    </source>
</evidence>
<evidence type="ECO:0000313" key="3">
    <source>
        <dbReference type="EMBL" id="CAB4688188.1"/>
    </source>
</evidence>
<organism evidence="4">
    <name type="scientific">freshwater metagenome</name>
    <dbReference type="NCBI Taxonomy" id="449393"/>
    <lineage>
        <taxon>unclassified sequences</taxon>
        <taxon>metagenomes</taxon>
        <taxon>ecological metagenomes</taxon>
    </lineage>
</organism>
<dbReference type="EMBL" id="CAEZZW010000004">
    <property type="protein sequence ID" value="CAB4781542.1"/>
    <property type="molecule type" value="Genomic_DNA"/>
</dbReference>
<keyword evidence="1" id="KW-1133">Transmembrane helix</keyword>
<evidence type="ECO:0000313" key="5">
    <source>
        <dbReference type="EMBL" id="CAB4978536.1"/>
    </source>
</evidence>
<keyword evidence="1" id="KW-0472">Membrane</keyword>
<gene>
    <name evidence="3" type="ORF">UFOPK2510_00481</name>
    <name evidence="4" type="ORF">UFOPK2936_00968</name>
    <name evidence="5" type="ORF">UFOPK3913_00970</name>
    <name evidence="2" type="ORF">UFOPK4107_00464</name>
</gene>
<evidence type="ECO:0000313" key="2">
    <source>
        <dbReference type="EMBL" id="CAB4334099.1"/>
    </source>
</evidence>
<dbReference type="EMBL" id="CAFBOC010000010">
    <property type="protein sequence ID" value="CAB4978536.1"/>
    <property type="molecule type" value="Genomic_DNA"/>
</dbReference>
<dbReference type="EMBL" id="CAEZXO010000003">
    <property type="protein sequence ID" value="CAB4688188.1"/>
    <property type="molecule type" value="Genomic_DNA"/>
</dbReference>
<proteinExistence type="predicted"/>